<keyword evidence="2" id="KW-1185">Reference proteome</keyword>
<dbReference type="GO" id="GO:0004803">
    <property type="term" value="F:transposase activity"/>
    <property type="evidence" value="ECO:0007669"/>
    <property type="project" value="InterPro"/>
</dbReference>
<evidence type="ECO:0000313" key="2">
    <source>
        <dbReference type="Proteomes" id="UP000005839"/>
    </source>
</evidence>
<dbReference type="STRING" id="314608.KT99_04539"/>
<evidence type="ECO:0000313" key="1">
    <source>
        <dbReference type="EMBL" id="EDQ01841.1"/>
    </source>
</evidence>
<proteinExistence type="predicted"/>
<evidence type="ECO:0008006" key="3">
    <source>
        <dbReference type="Google" id="ProtNLM"/>
    </source>
</evidence>
<organism evidence="1 2">
    <name type="scientific">Shewanella benthica KT99</name>
    <dbReference type="NCBI Taxonomy" id="314608"/>
    <lineage>
        <taxon>Bacteria</taxon>
        <taxon>Pseudomonadati</taxon>
        <taxon>Pseudomonadota</taxon>
        <taxon>Gammaproteobacteria</taxon>
        <taxon>Alteromonadales</taxon>
        <taxon>Shewanellaceae</taxon>
        <taxon>Shewanella</taxon>
    </lineage>
</organism>
<dbReference type="EMBL" id="ABIC01000007">
    <property type="protein sequence ID" value="EDQ01841.1"/>
    <property type="molecule type" value="Genomic_DNA"/>
</dbReference>
<dbReference type="GO" id="GO:0006313">
    <property type="term" value="P:DNA transposition"/>
    <property type="evidence" value="ECO:0007669"/>
    <property type="project" value="InterPro"/>
</dbReference>
<dbReference type="InterPro" id="IPR036515">
    <property type="entry name" value="Transposase_17_sf"/>
</dbReference>
<accession>A9D2P5</accession>
<dbReference type="AlphaFoldDB" id="A9D2P5"/>
<dbReference type="SUPFAM" id="SSF143422">
    <property type="entry name" value="Transposase IS200-like"/>
    <property type="match status" value="1"/>
</dbReference>
<protein>
    <recommendedName>
        <fullName evidence="3">Transposase IS200-like domain-containing protein</fullName>
    </recommendedName>
</protein>
<dbReference type="PANTHER" id="PTHR34322:SF2">
    <property type="entry name" value="TRANSPOSASE IS200-LIKE DOMAIN-CONTAINING PROTEIN"/>
    <property type="match status" value="1"/>
</dbReference>
<dbReference type="Proteomes" id="UP000005839">
    <property type="component" value="Unassembled WGS sequence"/>
</dbReference>
<comment type="caution">
    <text evidence="1">The sequence shown here is derived from an EMBL/GenBank/DDBJ whole genome shotgun (WGS) entry which is preliminary data.</text>
</comment>
<dbReference type="Gene3D" id="3.30.70.1290">
    <property type="entry name" value="Transposase IS200-like"/>
    <property type="match status" value="1"/>
</dbReference>
<gene>
    <name evidence="1" type="ORF">KT99_04539</name>
</gene>
<dbReference type="PANTHER" id="PTHR34322">
    <property type="entry name" value="TRANSPOSASE, Y1_TNP DOMAIN-CONTAINING"/>
    <property type="match status" value="1"/>
</dbReference>
<reference evidence="1 2" key="1">
    <citation type="submission" date="2007-10" db="EMBL/GenBank/DDBJ databases">
        <authorList>
            <person name="Yayanos A."/>
            <person name="Ferriera S."/>
            <person name="Johnson J."/>
            <person name="Kravitz S."/>
            <person name="Halpern A."/>
            <person name="Remington K."/>
            <person name="Beeson K."/>
            <person name="Tran B."/>
            <person name="Rogers Y.-H."/>
            <person name="Friedman R."/>
            <person name="Venter J.C."/>
        </authorList>
    </citation>
    <scope>NUCLEOTIDE SEQUENCE [LARGE SCALE GENOMIC DNA]</scope>
    <source>
        <strain evidence="1 2">KT99</strain>
    </source>
</reference>
<dbReference type="GO" id="GO:0003677">
    <property type="term" value="F:DNA binding"/>
    <property type="evidence" value="ECO:0007669"/>
    <property type="project" value="InterPro"/>
</dbReference>
<sequence>MSTTLKNTGVDPNTGKSYEHRREWVESRFIELVGAFAIDIAAYAVMSNHLHVVLRIDIESANRWTDREVVEHWHLLFKGTELTQRFAKGELVAERNLAQLKHTIAQYRSRLSDISC</sequence>
<name>A9D2P5_9GAMM</name>